<feature type="region of interest" description="Disordered" evidence="3">
    <location>
        <begin position="231"/>
        <end position="263"/>
    </location>
</feature>
<sequence length="263" mass="26811">MNHLGERLSALVDGELGHADRDRALSHLAVCESCRFEAEMLRRLKRRLTGLGAPEPSTDFMGRLSALSASDSSSSPMDDPPFGPPPSAGAPRGLLSGLKRRGPSEGFGSMPPLGSSRPLGGGLPRVTSSDEGGAPPSPDARSSARTLFRDRADESASAAAPVRSRPLWGRARYAVAGASVAALTLGTAFVAGGEQEETPVVTPALADYAVEHALTTSHQAPVLAPFSVTAVGTTQAPGGDGDGRADVGTPTGDTAPAAASRPR</sequence>
<feature type="compositionally biased region" description="Pro residues" evidence="3">
    <location>
        <begin position="78"/>
        <end position="88"/>
    </location>
</feature>
<keyword evidence="6" id="KW-1185">Reference proteome</keyword>
<evidence type="ECO:0000313" key="5">
    <source>
        <dbReference type="EMBL" id="NYE45716.1"/>
    </source>
</evidence>
<evidence type="ECO:0000256" key="3">
    <source>
        <dbReference type="SAM" id="MobiDB-lite"/>
    </source>
</evidence>
<dbReference type="AlphaFoldDB" id="A0A852TN19"/>
<keyword evidence="2" id="KW-0804">Transcription</keyword>
<name>A0A852TN19_9ACTN</name>
<reference evidence="5 6" key="1">
    <citation type="submission" date="2020-07" db="EMBL/GenBank/DDBJ databases">
        <title>Sequencing the genomes of 1000 actinobacteria strains.</title>
        <authorList>
            <person name="Klenk H.-P."/>
        </authorList>
    </citation>
    <scope>NUCLEOTIDE SEQUENCE [LARGE SCALE GENOMIC DNA]</scope>
    <source>
        <strain evidence="5 6">CXB654</strain>
    </source>
</reference>
<feature type="domain" description="Putative zinc-finger" evidence="4">
    <location>
        <begin position="6"/>
        <end position="35"/>
    </location>
</feature>
<proteinExistence type="predicted"/>
<evidence type="ECO:0000256" key="2">
    <source>
        <dbReference type="ARBA" id="ARBA00023163"/>
    </source>
</evidence>
<evidence type="ECO:0000259" key="4">
    <source>
        <dbReference type="Pfam" id="PF13490"/>
    </source>
</evidence>
<dbReference type="RefSeq" id="WP_179641886.1">
    <property type="nucleotide sequence ID" value="NZ_BAAAYY010000002.1"/>
</dbReference>
<gene>
    <name evidence="5" type="ORF">HDA32_000836</name>
</gene>
<dbReference type="InterPro" id="IPR041916">
    <property type="entry name" value="Anti_sigma_zinc_sf"/>
</dbReference>
<protein>
    <recommendedName>
        <fullName evidence="4">Putative zinc-finger domain-containing protein</fullName>
    </recommendedName>
</protein>
<feature type="compositionally biased region" description="Low complexity" evidence="3">
    <location>
        <begin position="62"/>
        <end position="77"/>
    </location>
</feature>
<organism evidence="5 6">
    <name type="scientific">Spinactinospora alkalitolerans</name>
    <dbReference type="NCBI Taxonomy" id="687207"/>
    <lineage>
        <taxon>Bacteria</taxon>
        <taxon>Bacillati</taxon>
        <taxon>Actinomycetota</taxon>
        <taxon>Actinomycetes</taxon>
        <taxon>Streptosporangiales</taxon>
        <taxon>Nocardiopsidaceae</taxon>
        <taxon>Spinactinospora</taxon>
    </lineage>
</organism>
<dbReference type="EMBL" id="JACCCC010000001">
    <property type="protein sequence ID" value="NYE45716.1"/>
    <property type="molecule type" value="Genomic_DNA"/>
</dbReference>
<evidence type="ECO:0000313" key="6">
    <source>
        <dbReference type="Proteomes" id="UP000589036"/>
    </source>
</evidence>
<dbReference type="Gene3D" id="1.10.10.1320">
    <property type="entry name" value="Anti-sigma factor, zinc-finger domain"/>
    <property type="match status" value="1"/>
</dbReference>
<comment type="caution">
    <text evidence="5">The sequence shown here is derived from an EMBL/GenBank/DDBJ whole genome shotgun (WGS) entry which is preliminary data.</text>
</comment>
<feature type="compositionally biased region" description="Low complexity" evidence="3">
    <location>
        <begin position="248"/>
        <end position="263"/>
    </location>
</feature>
<dbReference type="Pfam" id="PF13490">
    <property type="entry name" value="zf-HC2"/>
    <property type="match status" value="1"/>
</dbReference>
<keyword evidence="1" id="KW-0805">Transcription regulation</keyword>
<dbReference type="InterPro" id="IPR027383">
    <property type="entry name" value="Znf_put"/>
</dbReference>
<accession>A0A852TN19</accession>
<evidence type="ECO:0000256" key="1">
    <source>
        <dbReference type="ARBA" id="ARBA00023015"/>
    </source>
</evidence>
<dbReference type="Proteomes" id="UP000589036">
    <property type="component" value="Unassembled WGS sequence"/>
</dbReference>
<feature type="region of interest" description="Disordered" evidence="3">
    <location>
        <begin position="50"/>
        <end position="144"/>
    </location>
</feature>